<evidence type="ECO:0000256" key="1">
    <source>
        <dbReference type="ARBA" id="ARBA00004496"/>
    </source>
</evidence>
<dbReference type="GO" id="GO:0005634">
    <property type="term" value="C:nucleus"/>
    <property type="evidence" value="ECO:0007669"/>
    <property type="project" value="InterPro"/>
</dbReference>
<dbReference type="GO" id="GO:1990253">
    <property type="term" value="P:cellular response to leucine starvation"/>
    <property type="evidence" value="ECO:0007669"/>
    <property type="project" value="TreeGrafter"/>
</dbReference>
<keyword evidence="7" id="KW-1185">Reference proteome</keyword>
<dbReference type="OrthoDB" id="337464at2759"/>
<dbReference type="Pfam" id="PF04636">
    <property type="entry name" value="PA26"/>
    <property type="match status" value="1"/>
</dbReference>
<dbReference type="SUPFAM" id="SSF69118">
    <property type="entry name" value="AhpD-like"/>
    <property type="match status" value="1"/>
</dbReference>
<evidence type="ECO:0000313" key="9">
    <source>
        <dbReference type="RefSeq" id="XP_022098152.1"/>
    </source>
</evidence>
<evidence type="ECO:0000256" key="5">
    <source>
        <dbReference type="ARBA" id="ARBA00049242"/>
    </source>
</evidence>
<evidence type="ECO:0000313" key="7">
    <source>
        <dbReference type="Proteomes" id="UP000694845"/>
    </source>
</evidence>
<evidence type="ECO:0000256" key="6">
    <source>
        <dbReference type="SAM" id="MobiDB-lite"/>
    </source>
</evidence>
<dbReference type="PANTHER" id="PTHR12474:SF0">
    <property type="entry name" value="SESTRIN HOMOLOG"/>
    <property type="match status" value="1"/>
</dbReference>
<protein>
    <submittedName>
        <fullName evidence="8 9">Sestrin-1-like isoform X1</fullName>
    </submittedName>
</protein>
<dbReference type="AlphaFoldDB" id="A0A8B7YZM3"/>
<dbReference type="GO" id="GO:1904262">
    <property type="term" value="P:negative regulation of TORC1 signaling"/>
    <property type="evidence" value="ECO:0007669"/>
    <property type="project" value="TreeGrafter"/>
</dbReference>
<dbReference type="GO" id="GO:0016239">
    <property type="term" value="P:positive regulation of macroautophagy"/>
    <property type="evidence" value="ECO:0007669"/>
    <property type="project" value="TreeGrafter"/>
</dbReference>
<feature type="compositionally biased region" description="Polar residues" evidence="6">
    <location>
        <begin position="325"/>
        <end position="335"/>
    </location>
</feature>
<keyword evidence="3" id="KW-0963">Cytoplasm</keyword>
<dbReference type="InterPro" id="IPR029032">
    <property type="entry name" value="AhpD-like"/>
</dbReference>
<gene>
    <name evidence="8 9" type="primary">LOC110983305</name>
</gene>
<dbReference type="InterPro" id="IPR006730">
    <property type="entry name" value="Sestrin"/>
</dbReference>
<accession>A0A8B7YZM3</accession>
<evidence type="ECO:0000313" key="8">
    <source>
        <dbReference type="RefSeq" id="XP_022098151.1"/>
    </source>
</evidence>
<evidence type="ECO:0000256" key="3">
    <source>
        <dbReference type="ARBA" id="ARBA00022490"/>
    </source>
</evidence>
<dbReference type="Proteomes" id="UP000694845">
    <property type="component" value="Unplaced"/>
</dbReference>
<comment type="subcellular location">
    <subcellularLocation>
        <location evidence="1">Cytoplasm</location>
    </subcellularLocation>
</comment>
<dbReference type="RefSeq" id="XP_022098152.1">
    <property type="nucleotide sequence ID" value="XM_022242460.1"/>
</dbReference>
<dbReference type="GO" id="GO:0070728">
    <property type="term" value="F:L-leucine binding"/>
    <property type="evidence" value="ECO:0007669"/>
    <property type="project" value="TreeGrafter"/>
</dbReference>
<dbReference type="Gene3D" id="1.20.1290.10">
    <property type="entry name" value="AhpD-like"/>
    <property type="match status" value="1"/>
</dbReference>
<evidence type="ECO:0000256" key="2">
    <source>
        <dbReference type="ARBA" id="ARBA00008350"/>
    </source>
</evidence>
<comment type="similarity">
    <text evidence="2">Belongs to the sestrin family.</text>
</comment>
<reference evidence="8 9" key="1">
    <citation type="submission" date="2025-04" db="UniProtKB">
        <authorList>
            <consortium name="RefSeq"/>
        </authorList>
    </citation>
    <scope>IDENTIFICATION</scope>
</reference>
<dbReference type="GeneID" id="110983305"/>
<sequence>MMAVQEGSVAQARMMLQQLSTRDSACRLNILEQLSACLSSLHEDVLEQRTDPFHTNSVEEGDAYIEGCLAGNCRDGVHESLLQPLTNVLRLAVQCPFKDVQEKCNSLLMEYKEKGVKVPRQCGNGPSAFIPRSEFAAAQNGRDEKAKDLFIDVFLQSNRLDHLTTVMGLHPSYLEAFLRTQDFILRGDGPLPFNYRHFIAIMATARHQCSYIVRLQENEFLAQGGDPEWLRGLPFIPDKLRRLAELIKLLVHQPWLITKEHLEDLLKGPSSWALSELVQAIVLTTHFSSLAGMVFGCGINPEIDMEGGHTCRPPSLGDDPGSPSNNNYSEELEGASSNVETLMQKLRELEEQTEPDETLEEKLRKFEKVEKQNVELSPPCDETCQDTADLSHYIIDPEFKYQDFAKRGEVSQIPTFKAQDYSWEDQGFSLLNRYYPDVAPMLDDKFRLAYSLTYNTMGKKEQVDTSLLRRAIWNYIHSLYGIRHDDYDYGAVNTLMDRALKTYIKTVCCYPEKVTLSHYESFWRDFKHSEKVHVNLMVLEAKMQASLLYSLRAVMWLYTR</sequence>
<dbReference type="GO" id="GO:0005737">
    <property type="term" value="C:cytoplasm"/>
    <property type="evidence" value="ECO:0007669"/>
    <property type="project" value="UniProtKB-SubCell"/>
</dbReference>
<keyword evidence="4" id="KW-0560">Oxidoreductase</keyword>
<proteinExistence type="inferred from homology"/>
<dbReference type="GO" id="GO:0071233">
    <property type="term" value="P:cellular response to L-leucine"/>
    <property type="evidence" value="ECO:0007669"/>
    <property type="project" value="TreeGrafter"/>
</dbReference>
<dbReference type="RefSeq" id="XP_022098151.1">
    <property type="nucleotide sequence ID" value="XM_022242459.1"/>
</dbReference>
<dbReference type="FunFam" id="1.20.1290.10:FF:000001">
    <property type="entry name" value="Sestrin 1"/>
    <property type="match status" value="1"/>
</dbReference>
<dbReference type="PANTHER" id="PTHR12474">
    <property type="entry name" value="P53 REGULATED PA26 NUCLEAR PROTEIN SESTRIN"/>
    <property type="match status" value="1"/>
</dbReference>
<dbReference type="KEGG" id="aplc:110983305"/>
<comment type="catalytic activity">
    <reaction evidence="5">
        <text>a hydroperoxide + L-cysteinyl-[protein] = S-hydroxy-L-cysteinyl-[protein] + an alcohol</text>
        <dbReference type="Rhea" id="RHEA:67124"/>
        <dbReference type="Rhea" id="RHEA-COMP:10131"/>
        <dbReference type="Rhea" id="RHEA-COMP:17193"/>
        <dbReference type="ChEBI" id="CHEBI:29950"/>
        <dbReference type="ChEBI" id="CHEBI:30879"/>
        <dbReference type="ChEBI" id="CHEBI:35924"/>
        <dbReference type="ChEBI" id="CHEBI:61973"/>
    </reaction>
    <physiologicalReaction direction="left-to-right" evidence="5">
        <dbReference type="Rhea" id="RHEA:67125"/>
    </physiologicalReaction>
</comment>
<dbReference type="GO" id="GO:1901031">
    <property type="term" value="P:regulation of response to reactive oxygen species"/>
    <property type="evidence" value="ECO:0007669"/>
    <property type="project" value="InterPro"/>
</dbReference>
<feature type="region of interest" description="Disordered" evidence="6">
    <location>
        <begin position="308"/>
        <end position="335"/>
    </location>
</feature>
<evidence type="ECO:0000256" key="4">
    <source>
        <dbReference type="ARBA" id="ARBA00023002"/>
    </source>
</evidence>
<dbReference type="GO" id="GO:0016684">
    <property type="term" value="F:oxidoreductase activity, acting on peroxide as acceptor"/>
    <property type="evidence" value="ECO:0007669"/>
    <property type="project" value="TreeGrafter"/>
</dbReference>
<name>A0A8B7YZM3_ACAPL</name>
<organism evidence="7 9">
    <name type="scientific">Acanthaster planci</name>
    <name type="common">Crown-of-thorns starfish</name>
    <dbReference type="NCBI Taxonomy" id="133434"/>
    <lineage>
        <taxon>Eukaryota</taxon>
        <taxon>Metazoa</taxon>
        <taxon>Echinodermata</taxon>
        <taxon>Eleutherozoa</taxon>
        <taxon>Asterozoa</taxon>
        <taxon>Asteroidea</taxon>
        <taxon>Valvatacea</taxon>
        <taxon>Valvatida</taxon>
        <taxon>Acanthasteridae</taxon>
        <taxon>Acanthaster</taxon>
    </lineage>
</organism>
<feature type="compositionally biased region" description="Low complexity" evidence="6">
    <location>
        <begin position="313"/>
        <end position="324"/>
    </location>
</feature>